<protein>
    <submittedName>
        <fullName evidence="1">Uncharacterized protein</fullName>
    </submittedName>
</protein>
<dbReference type="EMBL" id="JABFAB010000009">
    <property type="protein sequence ID" value="MBA0660245.1"/>
    <property type="molecule type" value="Genomic_DNA"/>
</dbReference>
<organism evidence="1 2">
    <name type="scientific">Gossypium klotzschianum</name>
    <dbReference type="NCBI Taxonomy" id="34286"/>
    <lineage>
        <taxon>Eukaryota</taxon>
        <taxon>Viridiplantae</taxon>
        <taxon>Streptophyta</taxon>
        <taxon>Embryophyta</taxon>
        <taxon>Tracheophyta</taxon>
        <taxon>Spermatophyta</taxon>
        <taxon>Magnoliopsida</taxon>
        <taxon>eudicotyledons</taxon>
        <taxon>Gunneridae</taxon>
        <taxon>Pentapetalae</taxon>
        <taxon>rosids</taxon>
        <taxon>malvids</taxon>
        <taxon>Malvales</taxon>
        <taxon>Malvaceae</taxon>
        <taxon>Malvoideae</taxon>
        <taxon>Gossypium</taxon>
    </lineage>
</organism>
<dbReference type="OrthoDB" id="990800at2759"/>
<accession>A0A7J8VBQ6</accession>
<comment type="caution">
    <text evidence="1">The sequence shown here is derived from an EMBL/GenBank/DDBJ whole genome shotgun (WGS) entry which is preliminary data.</text>
</comment>
<name>A0A7J8VBQ6_9ROSI</name>
<keyword evidence="2" id="KW-1185">Reference proteome</keyword>
<dbReference type="AlphaFoldDB" id="A0A7J8VBQ6"/>
<reference evidence="1 2" key="1">
    <citation type="journal article" date="2019" name="Genome Biol. Evol.">
        <title>Insights into the evolution of the New World diploid cottons (Gossypium, subgenus Houzingenia) based on genome sequencing.</title>
        <authorList>
            <person name="Grover C.E."/>
            <person name="Arick M.A. 2nd"/>
            <person name="Thrash A."/>
            <person name="Conover J.L."/>
            <person name="Sanders W.S."/>
            <person name="Peterson D.G."/>
            <person name="Frelichowski J.E."/>
            <person name="Scheffler J.A."/>
            <person name="Scheffler B.E."/>
            <person name="Wendel J.F."/>
        </authorList>
    </citation>
    <scope>NUCLEOTIDE SEQUENCE [LARGE SCALE GENOMIC DNA]</scope>
    <source>
        <strain evidence="1">57</strain>
        <tissue evidence="1">Leaf</tissue>
    </source>
</reference>
<proteinExistence type="predicted"/>
<feature type="non-terminal residue" evidence="1">
    <location>
        <position position="1"/>
    </location>
</feature>
<gene>
    <name evidence="1" type="ORF">Goklo_012286</name>
</gene>
<sequence length="89" mass="10418">MGLHSPGPFNLLIGEPYAMIFSMRFWIIFTEVGSRWAGYETHSWSEGIIQLKSHWSTMLLSRCTRWIECCGYLDSDNRFLNHLRCSIKS</sequence>
<evidence type="ECO:0000313" key="1">
    <source>
        <dbReference type="EMBL" id="MBA0660245.1"/>
    </source>
</evidence>
<evidence type="ECO:0000313" key="2">
    <source>
        <dbReference type="Proteomes" id="UP000593573"/>
    </source>
</evidence>
<dbReference type="Proteomes" id="UP000593573">
    <property type="component" value="Unassembled WGS sequence"/>
</dbReference>